<accession>A0ABQ6Z935</accession>
<comment type="caution">
    <text evidence="1">The sequence shown here is derived from an EMBL/GenBank/DDBJ whole genome shotgun (WGS) entry which is preliminary data.</text>
</comment>
<sequence>MIDRGADLTTPTYHHQWAVFSLAYHDEILLYLARDNALPMIANEQGWTLFHEMAQSSSGISNAFLRHPRLLDFVPALITRDGLSPLTVYLRNLRNGPGWHDLTTLRRLCERCGVRDQDTAEALKLGHFEALKLLAEFGADLNAGLRAA</sequence>
<proteinExistence type="predicted"/>
<reference evidence="1 2" key="1">
    <citation type="submission" date="2017-10" db="EMBL/GenBank/DDBJ databases">
        <title>Whole genome sequencing of members of genus Pseudoxanthomonas.</title>
        <authorList>
            <person name="Kumar S."/>
            <person name="Bansal K."/>
            <person name="Kaur A."/>
            <person name="Patil P."/>
            <person name="Sharma S."/>
            <person name="Patil P.B."/>
        </authorList>
    </citation>
    <scope>NUCLEOTIDE SEQUENCE [LARGE SCALE GENOMIC DNA]</scope>
    <source>
        <strain evidence="1 2">DSM 17801</strain>
    </source>
</reference>
<evidence type="ECO:0000313" key="2">
    <source>
        <dbReference type="Proteomes" id="UP000788419"/>
    </source>
</evidence>
<gene>
    <name evidence="1" type="ORF">CSC65_05780</name>
</gene>
<dbReference type="InterPro" id="IPR036770">
    <property type="entry name" value="Ankyrin_rpt-contain_sf"/>
</dbReference>
<keyword evidence="2" id="KW-1185">Reference proteome</keyword>
<dbReference type="EMBL" id="PDWN01000004">
    <property type="protein sequence ID" value="KAF1696005.1"/>
    <property type="molecule type" value="Genomic_DNA"/>
</dbReference>
<dbReference type="Gene3D" id="1.25.40.20">
    <property type="entry name" value="Ankyrin repeat-containing domain"/>
    <property type="match status" value="1"/>
</dbReference>
<organism evidence="1 2">
    <name type="scientific">Pseudoxanthomonas daejeonensis</name>
    <dbReference type="NCBI Taxonomy" id="266062"/>
    <lineage>
        <taxon>Bacteria</taxon>
        <taxon>Pseudomonadati</taxon>
        <taxon>Pseudomonadota</taxon>
        <taxon>Gammaproteobacteria</taxon>
        <taxon>Lysobacterales</taxon>
        <taxon>Lysobacteraceae</taxon>
        <taxon>Pseudoxanthomonas</taxon>
    </lineage>
</organism>
<evidence type="ECO:0000313" key="1">
    <source>
        <dbReference type="EMBL" id="KAF1696005.1"/>
    </source>
</evidence>
<evidence type="ECO:0008006" key="3">
    <source>
        <dbReference type="Google" id="ProtNLM"/>
    </source>
</evidence>
<name>A0ABQ6Z935_9GAMM</name>
<dbReference type="Proteomes" id="UP000788419">
    <property type="component" value="Unassembled WGS sequence"/>
</dbReference>
<protein>
    <recommendedName>
        <fullName evidence="3">Ankyrin repeat domain-containing protein</fullName>
    </recommendedName>
</protein>